<dbReference type="AlphaFoldDB" id="A0A2T3JKB0"/>
<dbReference type="OrthoDB" id="6690744at2"/>
<organism evidence="1 2">
    <name type="scientific">Photobacterium frigidiphilum</name>
    <dbReference type="NCBI Taxonomy" id="264736"/>
    <lineage>
        <taxon>Bacteria</taxon>
        <taxon>Pseudomonadati</taxon>
        <taxon>Pseudomonadota</taxon>
        <taxon>Gammaproteobacteria</taxon>
        <taxon>Vibrionales</taxon>
        <taxon>Vibrionaceae</taxon>
        <taxon>Photobacterium</taxon>
    </lineage>
</organism>
<sequence>MATTKSAITKEQWENLEEEMAGYWVDVEFKLNGYLVSINRVRSGEGKTELAVYIDGTICGSWMSARTNAEQDEVEGLPTIIRDVWKLKTKAYYTPKKVKEIEKIFGKRRAKKEFPKLHDRHGFYLPYFPKASVLCRQFKKLEGLELVKAAFLTQ</sequence>
<comment type="caution">
    <text evidence="1">The sequence shown here is derived from an EMBL/GenBank/DDBJ whole genome shotgun (WGS) entry which is preliminary data.</text>
</comment>
<dbReference type="RefSeq" id="WP_107242250.1">
    <property type="nucleotide sequence ID" value="NZ_PYMJ01000006.1"/>
</dbReference>
<evidence type="ECO:0000313" key="2">
    <source>
        <dbReference type="Proteomes" id="UP000240987"/>
    </source>
</evidence>
<accession>A0A2T3JKB0</accession>
<protein>
    <submittedName>
        <fullName evidence="1">Uncharacterized protein</fullName>
    </submittedName>
</protein>
<reference evidence="1 2" key="1">
    <citation type="submission" date="2018-01" db="EMBL/GenBank/DDBJ databases">
        <title>Whole genome sequencing of Histamine producing bacteria.</title>
        <authorList>
            <person name="Butler K."/>
        </authorList>
    </citation>
    <scope>NUCLEOTIDE SEQUENCE [LARGE SCALE GENOMIC DNA]</scope>
    <source>
        <strain evidence="1 2">JCM 12947</strain>
    </source>
</reference>
<evidence type="ECO:0000313" key="1">
    <source>
        <dbReference type="EMBL" id="PSU49462.1"/>
    </source>
</evidence>
<dbReference type="Proteomes" id="UP000240987">
    <property type="component" value="Unassembled WGS sequence"/>
</dbReference>
<proteinExistence type="predicted"/>
<keyword evidence="2" id="KW-1185">Reference proteome</keyword>
<dbReference type="EMBL" id="PYMJ01000006">
    <property type="protein sequence ID" value="PSU49462.1"/>
    <property type="molecule type" value="Genomic_DNA"/>
</dbReference>
<gene>
    <name evidence="1" type="ORF">C9J12_08205</name>
</gene>
<name>A0A2T3JKB0_9GAMM</name>